<gene>
    <name evidence="1" type="ORF">OHA22_35065</name>
</gene>
<proteinExistence type="predicted"/>
<sequence length="156" mass="16360">MDPLAVAVGTALVGAMATDSWQQAKRALVALWRRVRPEAEADTVGAEFGQARTRLLAALEGGAAPGAAPGVDSGVTSGAVSGVVAALETDWQFRLHLLLREHPDLAGELRRVLDAELTPLLPEEDGTRGGTVVMKAQASGSGRVYQAGRDQHITER</sequence>
<dbReference type="AlphaFoldDB" id="A0AAU2A8S6"/>
<reference evidence="1" key="1">
    <citation type="submission" date="2022-10" db="EMBL/GenBank/DDBJ databases">
        <title>The complete genomes of actinobacterial strains from the NBC collection.</title>
        <authorList>
            <person name="Joergensen T.S."/>
            <person name="Alvarez Arevalo M."/>
            <person name="Sterndorff E.B."/>
            <person name="Faurdal D."/>
            <person name="Vuksanovic O."/>
            <person name="Mourched A.-S."/>
            <person name="Charusanti P."/>
            <person name="Shaw S."/>
            <person name="Blin K."/>
            <person name="Weber T."/>
        </authorList>
    </citation>
    <scope>NUCLEOTIDE SEQUENCE</scope>
    <source>
        <strain evidence="1">NBC_00093</strain>
    </source>
</reference>
<organism evidence="1">
    <name type="scientific">Streptomyces sp. NBC_00093</name>
    <dbReference type="NCBI Taxonomy" id="2975649"/>
    <lineage>
        <taxon>Bacteria</taxon>
        <taxon>Bacillati</taxon>
        <taxon>Actinomycetota</taxon>
        <taxon>Actinomycetes</taxon>
        <taxon>Kitasatosporales</taxon>
        <taxon>Streptomycetaceae</taxon>
        <taxon>Streptomyces</taxon>
    </lineage>
</organism>
<accession>A0AAU2A8S6</accession>
<dbReference type="EMBL" id="CP108222">
    <property type="protein sequence ID" value="WTT20381.1"/>
    <property type="molecule type" value="Genomic_DNA"/>
</dbReference>
<protein>
    <submittedName>
        <fullName evidence="1">Uncharacterized protein</fullName>
    </submittedName>
</protein>
<evidence type="ECO:0000313" key="1">
    <source>
        <dbReference type="EMBL" id="WTT20381.1"/>
    </source>
</evidence>
<name>A0AAU2A8S6_9ACTN</name>